<reference evidence="2" key="1">
    <citation type="submission" date="2021-06" db="EMBL/GenBank/DDBJ databases">
        <title>Comparative genomics, transcriptomics and evolutionary studies reveal genomic signatures of adaptation to plant cell wall in hemibiotrophic fungi.</title>
        <authorList>
            <consortium name="DOE Joint Genome Institute"/>
            <person name="Baroncelli R."/>
            <person name="Diaz J.F."/>
            <person name="Benocci T."/>
            <person name="Peng M."/>
            <person name="Battaglia E."/>
            <person name="Haridas S."/>
            <person name="Andreopoulos W."/>
            <person name="Labutti K."/>
            <person name="Pangilinan J."/>
            <person name="Floch G.L."/>
            <person name="Makela M.R."/>
            <person name="Henrissat B."/>
            <person name="Grigoriev I.V."/>
            <person name="Crouch J.A."/>
            <person name="De Vries R.P."/>
            <person name="Sukno S.A."/>
            <person name="Thon M.R."/>
        </authorList>
    </citation>
    <scope>NUCLEOTIDE SEQUENCE</scope>
    <source>
        <strain evidence="2">MAFF235873</strain>
    </source>
</reference>
<proteinExistence type="predicted"/>
<evidence type="ECO:0000313" key="3">
    <source>
        <dbReference type="Proteomes" id="UP001232148"/>
    </source>
</evidence>
<gene>
    <name evidence="2" type="ORF">LX32DRAFT_693489</name>
</gene>
<sequence>MPILKATSRPAASIRVERVAKEQKGPLKPSGGGIKKTTKSPNGSVATRIPANASSSSAVSSSGPTTSPLSRPSSGPSARSQKGSSTGSSASVSKTARPAQPKPKKPKTSNVMGGLGRSKKLLKAGSVPGLMAISSFSSGAAAMRADLAANQLREKKYFDEHSN</sequence>
<keyword evidence="3" id="KW-1185">Reference proteome</keyword>
<organism evidence="2 3">
    <name type="scientific">Colletotrichum zoysiae</name>
    <dbReference type="NCBI Taxonomy" id="1216348"/>
    <lineage>
        <taxon>Eukaryota</taxon>
        <taxon>Fungi</taxon>
        <taxon>Dikarya</taxon>
        <taxon>Ascomycota</taxon>
        <taxon>Pezizomycotina</taxon>
        <taxon>Sordariomycetes</taxon>
        <taxon>Hypocreomycetidae</taxon>
        <taxon>Glomerellales</taxon>
        <taxon>Glomerellaceae</taxon>
        <taxon>Colletotrichum</taxon>
        <taxon>Colletotrichum graminicola species complex</taxon>
    </lineage>
</organism>
<accession>A0AAD9M088</accession>
<comment type="caution">
    <text evidence="2">The sequence shown here is derived from an EMBL/GenBank/DDBJ whole genome shotgun (WGS) entry which is preliminary data.</text>
</comment>
<name>A0AAD9M088_9PEZI</name>
<feature type="compositionally biased region" description="Basic and acidic residues" evidence="1">
    <location>
        <begin position="15"/>
        <end position="25"/>
    </location>
</feature>
<protein>
    <submittedName>
        <fullName evidence="2">Uncharacterized protein</fullName>
    </submittedName>
</protein>
<feature type="compositionally biased region" description="Polar residues" evidence="1">
    <location>
        <begin position="63"/>
        <end position="76"/>
    </location>
</feature>
<evidence type="ECO:0000313" key="2">
    <source>
        <dbReference type="EMBL" id="KAK2029111.1"/>
    </source>
</evidence>
<feature type="region of interest" description="Disordered" evidence="1">
    <location>
        <begin position="1"/>
        <end position="120"/>
    </location>
</feature>
<dbReference type="AlphaFoldDB" id="A0AAD9M088"/>
<feature type="compositionally biased region" description="Low complexity" evidence="1">
    <location>
        <begin position="51"/>
        <end position="62"/>
    </location>
</feature>
<dbReference type="Proteomes" id="UP001232148">
    <property type="component" value="Unassembled WGS sequence"/>
</dbReference>
<feature type="compositionally biased region" description="Low complexity" evidence="1">
    <location>
        <begin position="77"/>
        <end position="95"/>
    </location>
</feature>
<evidence type="ECO:0000256" key="1">
    <source>
        <dbReference type="SAM" id="MobiDB-lite"/>
    </source>
</evidence>
<dbReference type="EMBL" id="MU842868">
    <property type="protein sequence ID" value="KAK2029111.1"/>
    <property type="molecule type" value="Genomic_DNA"/>
</dbReference>